<dbReference type="EMBL" id="SRLO01000330">
    <property type="protein sequence ID" value="TNN60667.1"/>
    <property type="molecule type" value="Genomic_DNA"/>
</dbReference>
<feature type="compositionally biased region" description="Basic and acidic residues" evidence="1">
    <location>
        <begin position="86"/>
        <end position="116"/>
    </location>
</feature>
<feature type="compositionally biased region" description="Basic and acidic residues" evidence="1">
    <location>
        <begin position="133"/>
        <end position="145"/>
    </location>
</feature>
<feature type="compositionally biased region" description="Acidic residues" evidence="1">
    <location>
        <begin position="354"/>
        <end position="368"/>
    </location>
</feature>
<feature type="region of interest" description="Disordered" evidence="1">
    <location>
        <begin position="441"/>
        <end position="462"/>
    </location>
</feature>
<protein>
    <submittedName>
        <fullName evidence="2">Formin</fullName>
    </submittedName>
</protein>
<feature type="compositionally biased region" description="Basic and acidic residues" evidence="1">
    <location>
        <begin position="60"/>
        <end position="78"/>
    </location>
</feature>
<comment type="caution">
    <text evidence="2">The sequence shown here is derived from an EMBL/GenBank/DDBJ whole genome shotgun (WGS) entry which is preliminary data.</text>
</comment>
<feature type="compositionally biased region" description="Polar residues" evidence="1">
    <location>
        <begin position="117"/>
        <end position="130"/>
    </location>
</feature>
<reference evidence="2 3" key="1">
    <citation type="submission" date="2019-03" db="EMBL/GenBank/DDBJ databases">
        <title>First draft genome of Liparis tanakae, snailfish: a comprehensive survey of snailfish specific genes.</title>
        <authorList>
            <person name="Kim W."/>
            <person name="Song I."/>
            <person name="Jeong J.-H."/>
            <person name="Kim D."/>
            <person name="Kim S."/>
            <person name="Ryu S."/>
            <person name="Song J.Y."/>
            <person name="Lee S.K."/>
        </authorList>
    </citation>
    <scope>NUCLEOTIDE SEQUENCE [LARGE SCALE GENOMIC DNA]</scope>
    <source>
        <tissue evidence="2">Muscle</tissue>
    </source>
</reference>
<feature type="region of interest" description="Disordered" evidence="1">
    <location>
        <begin position="289"/>
        <end position="395"/>
    </location>
</feature>
<feature type="compositionally biased region" description="Acidic residues" evidence="1">
    <location>
        <begin position="206"/>
        <end position="224"/>
    </location>
</feature>
<feature type="region of interest" description="Disordered" evidence="1">
    <location>
        <begin position="16"/>
        <end position="35"/>
    </location>
</feature>
<feature type="compositionally biased region" description="Polar residues" evidence="1">
    <location>
        <begin position="249"/>
        <end position="260"/>
    </location>
</feature>
<accession>A0A4Z2H474</accession>
<feature type="compositionally biased region" description="Acidic residues" evidence="1">
    <location>
        <begin position="177"/>
        <end position="187"/>
    </location>
</feature>
<proteinExistence type="predicted"/>
<gene>
    <name evidence="2" type="primary">LD_3</name>
    <name evidence="2" type="ORF">EYF80_029140</name>
</gene>
<name>A0A4Z2H474_9TELE</name>
<organism evidence="2 3">
    <name type="scientific">Liparis tanakae</name>
    <name type="common">Tanaka's snailfish</name>
    <dbReference type="NCBI Taxonomy" id="230148"/>
    <lineage>
        <taxon>Eukaryota</taxon>
        <taxon>Metazoa</taxon>
        <taxon>Chordata</taxon>
        <taxon>Craniata</taxon>
        <taxon>Vertebrata</taxon>
        <taxon>Euteleostomi</taxon>
        <taxon>Actinopterygii</taxon>
        <taxon>Neopterygii</taxon>
        <taxon>Teleostei</taxon>
        <taxon>Neoteleostei</taxon>
        <taxon>Acanthomorphata</taxon>
        <taxon>Eupercaria</taxon>
        <taxon>Perciformes</taxon>
        <taxon>Cottioidei</taxon>
        <taxon>Cottales</taxon>
        <taxon>Liparidae</taxon>
        <taxon>Liparis</taxon>
    </lineage>
</organism>
<evidence type="ECO:0000313" key="3">
    <source>
        <dbReference type="Proteomes" id="UP000314294"/>
    </source>
</evidence>
<feature type="region of interest" description="Disordered" evidence="1">
    <location>
        <begin position="44"/>
        <end position="236"/>
    </location>
</feature>
<feature type="region of interest" description="Disordered" evidence="1">
    <location>
        <begin position="249"/>
        <end position="274"/>
    </location>
</feature>
<dbReference type="OrthoDB" id="427644at2759"/>
<sequence length="462" mass="51201">MEEPKAILTFFRTLSEEEDEDLTQGGPGLSRNLNKNRHVSFEDAVENSRDSLSGTLFPHLGEEIVSKPEGDVRKREAGNDSDVAEEERNNNDNLTEPRSHETWLDERTPKESHGHSSSDCTDTGSGFTQDDAQEAHHRGRQEDFVTRASSFHPEESGNSTSSKTKHVIIMVTRTRSEEEEEEEEEVEPLAAASLEQAAGPSCFQNIDEDERTAEDSEEEEEGDASPDVSAQRSLLPKDAAPNIIAASAVNNLQHGSTCTRGTFLPGPPADKQNQIPAFFRGLRVLKKGAVGPEHDSVAQIKASSQEPRGEISPERQGDAKAQGRLLGHISQFLTRKKSVDEKEEMIEMEGKGDQDEDEDEEDQIEESEMGERQELETEEDAEVSSESPKPSVSSAEAAFDAFKAFFTPKPLKKDPTEKVDLDAVRRKIRADKETLRALFERRSGVTPEKRKSSDGKVRVACE</sequence>
<dbReference type="AlphaFoldDB" id="A0A4Z2H474"/>
<feature type="compositionally biased region" description="Basic and acidic residues" evidence="1">
    <location>
        <begin position="307"/>
        <end position="318"/>
    </location>
</feature>
<feature type="compositionally biased region" description="Low complexity" evidence="1">
    <location>
        <begin position="384"/>
        <end position="395"/>
    </location>
</feature>
<evidence type="ECO:0000313" key="2">
    <source>
        <dbReference type="EMBL" id="TNN60667.1"/>
    </source>
</evidence>
<evidence type="ECO:0000256" key="1">
    <source>
        <dbReference type="SAM" id="MobiDB-lite"/>
    </source>
</evidence>
<dbReference type="Proteomes" id="UP000314294">
    <property type="component" value="Unassembled WGS sequence"/>
</dbReference>
<keyword evidence="3" id="KW-1185">Reference proteome</keyword>